<dbReference type="PANTHER" id="PTHR30055">
    <property type="entry name" value="HTH-TYPE TRANSCRIPTIONAL REGULATOR RUTR"/>
    <property type="match status" value="1"/>
</dbReference>
<dbReference type="InterPro" id="IPR001647">
    <property type="entry name" value="HTH_TetR"/>
</dbReference>
<evidence type="ECO:0000256" key="4">
    <source>
        <dbReference type="PROSITE-ProRule" id="PRU00335"/>
    </source>
</evidence>
<keyword evidence="7" id="KW-1185">Reference proteome</keyword>
<comment type="caution">
    <text evidence="6">The sequence shown here is derived from an EMBL/GenBank/DDBJ whole genome shotgun (WGS) entry which is preliminary data.</text>
</comment>
<organism evidence="6 7">
    <name type="scientific">Rhizobium aquaticum</name>
    <dbReference type="NCBI Taxonomy" id="1549636"/>
    <lineage>
        <taxon>Bacteria</taxon>
        <taxon>Pseudomonadati</taxon>
        <taxon>Pseudomonadota</taxon>
        <taxon>Alphaproteobacteria</taxon>
        <taxon>Hyphomicrobiales</taxon>
        <taxon>Rhizobiaceae</taxon>
        <taxon>Rhizobium/Agrobacterium group</taxon>
        <taxon>Rhizobium</taxon>
    </lineage>
</organism>
<dbReference type="PANTHER" id="PTHR30055:SF234">
    <property type="entry name" value="HTH-TYPE TRANSCRIPTIONAL REGULATOR BETI"/>
    <property type="match status" value="1"/>
</dbReference>
<name>A0ABV2J6Y7_9HYPH</name>
<keyword evidence="2 4" id="KW-0238">DNA-binding</keyword>
<dbReference type="RefSeq" id="WP_354558034.1">
    <property type="nucleotide sequence ID" value="NZ_JBEPMB010000008.1"/>
</dbReference>
<dbReference type="PRINTS" id="PR00455">
    <property type="entry name" value="HTHTETR"/>
</dbReference>
<dbReference type="InterPro" id="IPR050109">
    <property type="entry name" value="HTH-type_TetR-like_transc_reg"/>
</dbReference>
<evidence type="ECO:0000259" key="5">
    <source>
        <dbReference type="PROSITE" id="PS50977"/>
    </source>
</evidence>
<dbReference type="InterPro" id="IPR009057">
    <property type="entry name" value="Homeodomain-like_sf"/>
</dbReference>
<evidence type="ECO:0000256" key="1">
    <source>
        <dbReference type="ARBA" id="ARBA00023015"/>
    </source>
</evidence>
<dbReference type="EMBL" id="JBEPMB010000008">
    <property type="protein sequence ID" value="MET3615564.1"/>
    <property type="molecule type" value="Genomic_DNA"/>
</dbReference>
<dbReference type="Proteomes" id="UP001549047">
    <property type="component" value="Unassembled WGS sequence"/>
</dbReference>
<reference evidence="6 7" key="1">
    <citation type="submission" date="2024-06" db="EMBL/GenBank/DDBJ databases">
        <title>Genomic Encyclopedia of Type Strains, Phase IV (KMG-IV): sequencing the most valuable type-strain genomes for metagenomic binning, comparative biology and taxonomic classification.</title>
        <authorList>
            <person name="Goeker M."/>
        </authorList>
    </citation>
    <scope>NUCLEOTIDE SEQUENCE [LARGE SCALE GENOMIC DNA]</scope>
    <source>
        <strain evidence="6 7">DSM 29780</strain>
    </source>
</reference>
<evidence type="ECO:0000313" key="6">
    <source>
        <dbReference type="EMBL" id="MET3615564.1"/>
    </source>
</evidence>
<feature type="DNA-binding region" description="H-T-H motif" evidence="4">
    <location>
        <begin position="42"/>
        <end position="61"/>
    </location>
</feature>
<evidence type="ECO:0000313" key="7">
    <source>
        <dbReference type="Proteomes" id="UP001549047"/>
    </source>
</evidence>
<dbReference type="PROSITE" id="PS50977">
    <property type="entry name" value="HTH_TETR_2"/>
    <property type="match status" value="1"/>
</dbReference>
<sequence length="212" mass="23638">MTAFEETERGPRKQADRVRDMQDRLIAATVVCLDRYGYSGTSISAIQDAAGVSRGAILHHYPSRQELIAATAARLLDAALRPTQEGRPGRGDGAKNLEELLLFYWRQVMNVPEGRAFIEILVACRTDEALESALSDLFTTWDAKVAESARHRFAAFTDDPEDAALLWSIARTFLRGLIIHSRFVDDPAHLENMVCRFAALISPQLSLKTRAH</sequence>
<dbReference type="Gene3D" id="1.10.357.10">
    <property type="entry name" value="Tetracycline Repressor, domain 2"/>
    <property type="match status" value="1"/>
</dbReference>
<keyword evidence="1" id="KW-0805">Transcription regulation</keyword>
<proteinExistence type="predicted"/>
<keyword evidence="3" id="KW-0804">Transcription</keyword>
<dbReference type="Pfam" id="PF00440">
    <property type="entry name" value="TetR_N"/>
    <property type="match status" value="1"/>
</dbReference>
<gene>
    <name evidence="6" type="ORF">ABID16_003911</name>
</gene>
<feature type="domain" description="HTH tetR-type" evidence="5">
    <location>
        <begin position="19"/>
        <end position="79"/>
    </location>
</feature>
<accession>A0ABV2J6Y7</accession>
<evidence type="ECO:0000256" key="2">
    <source>
        <dbReference type="ARBA" id="ARBA00023125"/>
    </source>
</evidence>
<evidence type="ECO:0000256" key="3">
    <source>
        <dbReference type="ARBA" id="ARBA00023163"/>
    </source>
</evidence>
<dbReference type="SUPFAM" id="SSF46689">
    <property type="entry name" value="Homeodomain-like"/>
    <property type="match status" value="1"/>
</dbReference>
<protein>
    <submittedName>
        <fullName evidence="6">AcrR family transcriptional regulator</fullName>
    </submittedName>
</protein>